<dbReference type="GO" id="GO:0000155">
    <property type="term" value="F:phosphorelay sensor kinase activity"/>
    <property type="evidence" value="ECO:0007669"/>
    <property type="project" value="InterPro"/>
</dbReference>
<protein>
    <recommendedName>
        <fullName evidence="2">histidine kinase</fullName>
        <ecNumber evidence="2">2.7.13.3</ecNumber>
    </recommendedName>
</protein>
<dbReference type="Proteomes" id="UP000279760">
    <property type="component" value="Chromosome 2"/>
</dbReference>
<keyword evidence="5 9" id="KW-0418">Kinase</keyword>
<dbReference type="InterPro" id="IPR036890">
    <property type="entry name" value="HATPase_C_sf"/>
</dbReference>
<dbReference type="CDD" id="cd00082">
    <property type="entry name" value="HisKA"/>
    <property type="match status" value="1"/>
</dbReference>
<dbReference type="InterPro" id="IPR003661">
    <property type="entry name" value="HisK_dim/P_dom"/>
</dbReference>
<dbReference type="RefSeq" id="WP_124941942.1">
    <property type="nucleotide sequence ID" value="NZ_CP033578.1"/>
</dbReference>
<evidence type="ECO:0000256" key="2">
    <source>
        <dbReference type="ARBA" id="ARBA00012438"/>
    </source>
</evidence>
<proteinExistence type="predicted"/>
<evidence type="ECO:0000256" key="1">
    <source>
        <dbReference type="ARBA" id="ARBA00000085"/>
    </source>
</evidence>
<dbReference type="Pfam" id="PF00512">
    <property type="entry name" value="HisKA"/>
    <property type="match status" value="1"/>
</dbReference>
<evidence type="ECO:0000313" key="9">
    <source>
        <dbReference type="EMBL" id="AYV24395.1"/>
    </source>
</evidence>
<evidence type="ECO:0000313" key="10">
    <source>
        <dbReference type="Proteomes" id="UP000279760"/>
    </source>
</evidence>
<dbReference type="Gene3D" id="1.10.287.130">
    <property type="match status" value="1"/>
</dbReference>
<dbReference type="EC" id="2.7.13.3" evidence="2"/>
<dbReference type="PANTHER" id="PTHR45453:SF1">
    <property type="entry name" value="PHOSPHATE REGULON SENSOR PROTEIN PHOR"/>
    <property type="match status" value="1"/>
</dbReference>
<keyword evidence="7" id="KW-0812">Transmembrane</keyword>
<feature type="domain" description="Histidine kinase" evidence="8">
    <location>
        <begin position="238"/>
        <end position="426"/>
    </location>
</feature>
<dbReference type="InterPro" id="IPR050351">
    <property type="entry name" value="BphY/WalK/GraS-like"/>
</dbReference>
<keyword evidence="7" id="KW-0472">Membrane</keyword>
<feature type="transmembrane region" description="Helical" evidence="7">
    <location>
        <begin position="12"/>
        <end position="35"/>
    </location>
</feature>
<accession>A0A3G4VJ34</accession>
<evidence type="ECO:0000256" key="7">
    <source>
        <dbReference type="SAM" id="Phobius"/>
    </source>
</evidence>
<keyword evidence="7" id="KW-1133">Transmembrane helix</keyword>
<dbReference type="InterPro" id="IPR036097">
    <property type="entry name" value="HisK_dim/P_sf"/>
</dbReference>
<gene>
    <name evidence="9" type="ORF">ECB94_24380</name>
</gene>
<evidence type="ECO:0000256" key="6">
    <source>
        <dbReference type="ARBA" id="ARBA00023012"/>
    </source>
</evidence>
<comment type="catalytic activity">
    <reaction evidence="1">
        <text>ATP + protein L-histidine = ADP + protein N-phospho-L-histidine.</text>
        <dbReference type="EC" id="2.7.13.3"/>
    </reaction>
</comment>
<dbReference type="InterPro" id="IPR005467">
    <property type="entry name" value="His_kinase_dom"/>
</dbReference>
<evidence type="ECO:0000256" key="4">
    <source>
        <dbReference type="ARBA" id="ARBA00022679"/>
    </source>
</evidence>
<sequence>MLNKSFPLKNHLTSFFVGIAIITAFMLFELLVRYFEYGIEDSVKMRMLTEWRAYSEAYQLDPNIELPSSYVIRFYLDDLPVIRVEGTNILENVQLSNNQFTVVSVDETFSDDPEKEITLGIFRFLRDDEKTVYVIAKYDYHLINDTIDIWFDSRFNFILLIVGGYISIVLLALWFYSYRIGKRTEQLVHWSELVSENLESNPTPDFTFQEYNRVASYLQRALSKNARLLAREKDFLSHTSHELRTPLAIIRANMEILERIALPEASKNAIVRIDRASQNMQQIVETMLWLSRKHNTPPPQKEVSVAALLNELVEEYYHFINGSDVSLETDYSNAPVLDLPETPIRIVISNLLVNAFKYTHAGLIRIYCKDNTVIIENTTTADHELQVTDGFGLGQDLIFRICDKLGWFMETKKTETGFVAILHLPT</sequence>
<reference evidence="9 10" key="1">
    <citation type="submission" date="2018-11" db="EMBL/GenBank/DDBJ databases">
        <title>Complete Genome Sequence of Vbrio mediterranei 117-T6: a Potential Pathogen Bacteria Isolated from the Conchocelis of Pyropia.</title>
        <authorList>
            <person name="Liu Q."/>
        </authorList>
    </citation>
    <scope>NUCLEOTIDE SEQUENCE [LARGE SCALE GENOMIC DNA]</scope>
    <source>
        <strain evidence="9 10">117-T6</strain>
    </source>
</reference>
<keyword evidence="6" id="KW-0902">Two-component regulatory system</keyword>
<evidence type="ECO:0000259" key="8">
    <source>
        <dbReference type="PROSITE" id="PS50109"/>
    </source>
</evidence>
<dbReference type="GO" id="GO:0004721">
    <property type="term" value="F:phosphoprotein phosphatase activity"/>
    <property type="evidence" value="ECO:0007669"/>
    <property type="project" value="TreeGrafter"/>
</dbReference>
<dbReference type="EMBL" id="CP033578">
    <property type="protein sequence ID" value="AYV24395.1"/>
    <property type="molecule type" value="Genomic_DNA"/>
</dbReference>
<keyword evidence="3" id="KW-0597">Phosphoprotein</keyword>
<organism evidence="9 10">
    <name type="scientific">Vibrio mediterranei</name>
    <dbReference type="NCBI Taxonomy" id="689"/>
    <lineage>
        <taxon>Bacteria</taxon>
        <taxon>Pseudomonadati</taxon>
        <taxon>Pseudomonadota</taxon>
        <taxon>Gammaproteobacteria</taxon>
        <taxon>Vibrionales</taxon>
        <taxon>Vibrionaceae</taxon>
        <taxon>Vibrio</taxon>
    </lineage>
</organism>
<evidence type="ECO:0000256" key="5">
    <source>
        <dbReference type="ARBA" id="ARBA00022777"/>
    </source>
</evidence>
<dbReference type="SMART" id="SM00388">
    <property type="entry name" value="HisKA"/>
    <property type="match status" value="1"/>
</dbReference>
<name>A0A3G4VJ34_9VIBR</name>
<dbReference type="Gene3D" id="3.30.565.10">
    <property type="entry name" value="Histidine kinase-like ATPase, C-terminal domain"/>
    <property type="match status" value="1"/>
</dbReference>
<dbReference type="AlphaFoldDB" id="A0A3G4VJ34"/>
<dbReference type="SUPFAM" id="SSF47384">
    <property type="entry name" value="Homodimeric domain of signal transducing histidine kinase"/>
    <property type="match status" value="1"/>
</dbReference>
<dbReference type="GO" id="GO:0016036">
    <property type="term" value="P:cellular response to phosphate starvation"/>
    <property type="evidence" value="ECO:0007669"/>
    <property type="project" value="TreeGrafter"/>
</dbReference>
<dbReference type="SUPFAM" id="SSF55874">
    <property type="entry name" value="ATPase domain of HSP90 chaperone/DNA topoisomerase II/histidine kinase"/>
    <property type="match status" value="1"/>
</dbReference>
<dbReference type="GO" id="GO:0005886">
    <property type="term" value="C:plasma membrane"/>
    <property type="evidence" value="ECO:0007669"/>
    <property type="project" value="TreeGrafter"/>
</dbReference>
<feature type="transmembrane region" description="Helical" evidence="7">
    <location>
        <begin position="157"/>
        <end position="176"/>
    </location>
</feature>
<evidence type="ECO:0000256" key="3">
    <source>
        <dbReference type="ARBA" id="ARBA00022553"/>
    </source>
</evidence>
<dbReference type="PROSITE" id="PS50109">
    <property type="entry name" value="HIS_KIN"/>
    <property type="match status" value="1"/>
</dbReference>
<keyword evidence="4" id="KW-0808">Transferase</keyword>
<dbReference type="PANTHER" id="PTHR45453">
    <property type="entry name" value="PHOSPHATE REGULON SENSOR PROTEIN PHOR"/>
    <property type="match status" value="1"/>
</dbReference>